<accession>A0A0C3LBM4</accession>
<feature type="domain" description="Protein kinase" evidence="3">
    <location>
        <begin position="56"/>
        <end position="363"/>
    </location>
</feature>
<sequence>MEKFISKLRSSFPILRRRIPISRKRAVNETRLESSWAKKRLDSLSTLRIQTDAINVNPTQPHACGGKAHVVQATLKQSGSPNVQVAVKKFKYYNEINKRKFCNEFVHEVDVMALLSHQNIATLIGFVEDLEEGKAWIILSWEPNGNVREFLAAGEWEIPERISLIKDTFAGIEYLHKRQPPICHGDLKSLNILVGASYRAIITDFGSARILKEVKDRQDDWGKVRDVAGALAIAPATNERIDRTQITIVASTKQLTLTSPAWSLRWAAPEVALGKPQDLASDIWAAGWICWEVMTNKVPFPELNSEGAITLKVVQGENRPNISQCQIELKWMPSIPPLTGNTPHSKAPSAELCFEIGRVHNSQGNFKEAISAFQQALSVARSAGDQKVRWRALRGLGAAYYVTGNDAEAEQYFTQARDICTRIRDYRGEADVIYRLAKVYHDQLKFTLAEEYYTRARNIFSRICDDQGRANTFHGLGNIFSERSQYPEAEESYNRALPIYARTGNDRGRANTLRRLGSLCYQRSEDIKAEKLFNQALEIYSRIGDNLGRANVKADLGDLYHAQGLNTKAAPLFAEARGLYALIGDSKKEAGCSRRLDAVSKQGDSSSTSLSVPGNDDVPSLARQQ</sequence>
<feature type="repeat" description="TPR" evidence="1">
    <location>
        <begin position="470"/>
        <end position="503"/>
    </location>
</feature>
<dbReference type="InterPro" id="IPR000719">
    <property type="entry name" value="Prot_kinase_dom"/>
</dbReference>
<dbReference type="EMBL" id="KN823253">
    <property type="protein sequence ID" value="KIO18887.1"/>
    <property type="molecule type" value="Genomic_DNA"/>
</dbReference>
<feature type="compositionally biased region" description="Polar residues" evidence="2">
    <location>
        <begin position="602"/>
        <end position="612"/>
    </location>
</feature>
<dbReference type="PROSITE" id="PS50011">
    <property type="entry name" value="PROTEIN_KINASE_DOM"/>
    <property type="match status" value="1"/>
</dbReference>
<organism evidence="4 5">
    <name type="scientific">Tulasnella calospora MUT 4182</name>
    <dbReference type="NCBI Taxonomy" id="1051891"/>
    <lineage>
        <taxon>Eukaryota</taxon>
        <taxon>Fungi</taxon>
        <taxon>Dikarya</taxon>
        <taxon>Basidiomycota</taxon>
        <taxon>Agaricomycotina</taxon>
        <taxon>Agaricomycetes</taxon>
        <taxon>Cantharellales</taxon>
        <taxon>Tulasnellaceae</taxon>
        <taxon>Tulasnella</taxon>
    </lineage>
</organism>
<dbReference type="OrthoDB" id="431454at2759"/>
<dbReference type="InterPro" id="IPR001245">
    <property type="entry name" value="Ser-Thr/Tyr_kinase_cat_dom"/>
</dbReference>
<dbReference type="AlphaFoldDB" id="A0A0C3LBM4"/>
<dbReference type="GO" id="GO:0004674">
    <property type="term" value="F:protein serine/threonine kinase activity"/>
    <property type="evidence" value="ECO:0007669"/>
    <property type="project" value="TreeGrafter"/>
</dbReference>
<dbReference type="Proteomes" id="UP000054248">
    <property type="component" value="Unassembled WGS sequence"/>
</dbReference>
<dbReference type="PANTHER" id="PTHR44329:SF214">
    <property type="entry name" value="PROTEIN KINASE DOMAIN-CONTAINING PROTEIN"/>
    <property type="match status" value="1"/>
</dbReference>
<name>A0A0C3LBM4_9AGAM</name>
<dbReference type="PROSITE" id="PS50005">
    <property type="entry name" value="TPR"/>
    <property type="match status" value="2"/>
</dbReference>
<dbReference type="Pfam" id="PF07714">
    <property type="entry name" value="PK_Tyr_Ser-Thr"/>
    <property type="match status" value="2"/>
</dbReference>
<evidence type="ECO:0000256" key="2">
    <source>
        <dbReference type="SAM" id="MobiDB-lite"/>
    </source>
</evidence>
<evidence type="ECO:0000313" key="5">
    <source>
        <dbReference type="Proteomes" id="UP000054248"/>
    </source>
</evidence>
<feature type="repeat" description="TPR" evidence="1">
    <location>
        <begin position="350"/>
        <end position="383"/>
    </location>
</feature>
<protein>
    <recommendedName>
        <fullName evidence="3">Protein kinase domain-containing protein</fullName>
    </recommendedName>
</protein>
<evidence type="ECO:0000313" key="4">
    <source>
        <dbReference type="EMBL" id="KIO18887.1"/>
    </source>
</evidence>
<dbReference type="Gene3D" id="1.10.510.10">
    <property type="entry name" value="Transferase(Phosphotransferase) domain 1"/>
    <property type="match status" value="1"/>
</dbReference>
<dbReference type="SMART" id="SM00220">
    <property type="entry name" value="S_TKc"/>
    <property type="match status" value="1"/>
</dbReference>
<dbReference type="Pfam" id="PF13424">
    <property type="entry name" value="TPR_12"/>
    <property type="match status" value="3"/>
</dbReference>
<keyword evidence="1" id="KW-0802">TPR repeat</keyword>
<reference evidence="4 5" key="1">
    <citation type="submission" date="2014-04" db="EMBL/GenBank/DDBJ databases">
        <authorList>
            <consortium name="DOE Joint Genome Institute"/>
            <person name="Kuo A."/>
            <person name="Girlanda M."/>
            <person name="Perotto S."/>
            <person name="Kohler A."/>
            <person name="Nagy L.G."/>
            <person name="Floudas D."/>
            <person name="Copeland A."/>
            <person name="Barry K.W."/>
            <person name="Cichocki N."/>
            <person name="Veneault-Fourrey C."/>
            <person name="LaButti K."/>
            <person name="Lindquist E.A."/>
            <person name="Lipzen A."/>
            <person name="Lundell T."/>
            <person name="Morin E."/>
            <person name="Murat C."/>
            <person name="Sun H."/>
            <person name="Tunlid A."/>
            <person name="Henrissat B."/>
            <person name="Grigoriev I.V."/>
            <person name="Hibbett D.S."/>
            <person name="Martin F."/>
            <person name="Nordberg H.P."/>
            <person name="Cantor M.N."/>
            <person name="Hua S.X."/>
        </authorList>
    </citation>
    <scope>NUCLEOTIDE SEQUENCE [LARGE SCALE GENOMIC DNA]</scope>
    <source>
        <strain evidence="4 5">MUT 4182</strain>
    </source>
</reference>
<reference evidence="5" key="2">
    <citation type="submission" date="2015-01" db="EMBL/GenBank/DDBJ databases">
        <title>Evolutionary Origins and Diversification of the Mycorrhizal Mutualists.</title>
        <authorList>
            <consortium name="DOE Joint Genome Institute"/>
            <consortium name="Mycorrhizal Genomics Consortium"/>
            <person name="Kohler A."/>
            <person name="Kuo A."/>
            <person name="Nagy L.G."/>
            <person name="Floudas D."/>
            <person name="Copeland A."/>
            <person name="Barry K.W."/>
            <person name="Cichocki N."/>
            <person name="Veneault-Fourrey C."/>
            <person name="LaButti K."/>
            <person name="Lindquist E.A."/>
            <person name="Lipzen A."/>
            <person name="Lundell T."/>
            <person name="Morin E."/>
            <person name="Murat C."/>
            <person name="Riley R."/>
            <person name="Ohm R."/>
            <person name="Sun H."/>
            <person name="Tunlid A."/>
            <person name="Henrissat B."/>
            <person name="Grigoriev I.V."/>
            <person name="Hibbett D.S."/>
            <person name="Martin F."/>
        </authorList>
    </citation>
    <scope>NUCLEOTIDE SEQUENCE [LARGE SCALE GENOMIC DNA]</scope>
    <source>
        <strain evidence="5">MUT 4182</strain>
    </source>
</reference>
<dbReference type="InterPro" id="IPR019734">
    <property type="entry name" value="TPR_rpt"/>
</dbReference>
<dbReference type="SUPFAM" id="SSF56112">
    <property type="entry name" value="Protein kinase-like (PK-like)"/>
    <property type="match status" value="1"/>
</dbReference>
<dbReference type="Gene3D" id="1.25.40.10">
    <property type="entry name" value="Tetratricopeptide repeat domain"/>
    <property type="match status" value="2"/>
</dbReference>
<dbReference type="InterPro" id="IPR008271">
    <property type="entry name" value="Ser/Thr_kinase_AS"/>
</dbReference>
<proteinExistence type="predicted"/>
<evidence type="ECO:0000256" key="1">
    <source>
        <dbReference type="PROSITE-ProRule" id="PRU00339"/>
    </source>
</evidence>
<evidence type="ECO:0000259" key="3">
    <source>
        <dbReference type="PROSITE" id="PS50011"/>
    </source>
</evidence>
<dbReference type="PROSITE" id="PS00108">
    <property type="entry name" value="PROTEIN_KINASE_ST"/>
    <property type="match status" value="1"/>
</dbReference>
<keyword evidence="5" id="KW-1185">Reference proteome</keyword>
<dbReference type="InterPro" id="IPR011009">
    <property type="entry name" value="Kinase-like_dom_sf"/>
</dbReference>
<dbReference type="SMART" id="SM00028">
    <property type="entry name" value="TPR"/>
    <property type="match status" value="5"/>
</dbReference>
<gene>
    <name evidence="4" type="ORF">M407DRAFT_31444</name>
</gene>
<dbReference type="SUPFAM" id="SSF81901">
    <property type="entry name" value="HCP-like"/>
    <property type="match status" value="1"/>
</dbReference>
<dbReference type="InterPro" id="IPR051681">
    <property type="entry name" value="Ser/Thr_Kinases-Pseudokinases"/>
</dbReference>
<dbReference type="STRING" id="1051891.A0A0C3LBM4"/>
<dbReference type="InterPro" id="IPR011990">
    <property type="entry name" value="TPR-like_helical_dom_sf"/>
</dbReference>
<dbReference type="PANTHER" id="PTHR44329">
    <property type="entry name" value="SERINE/THREONINE-PROTEIN KINASE TNNI3K-RELATED"/>
    <property type="match status" value="1"/>
</dbReference>
<feature type="region of interest" description="Disordered" evidence="2">
    <location>
        <begin position="595"/>
        <end position="625"/>
    </location>
</feature>
<dbReference type="HOGENOM" id="CLU_000288_7_37_1"/>
<dbReference type="GO" id="GO:0005524">
    <property type="term" value="F:ATP binding"/>
    <property type="evidence" value="ECO:0007669"/>
    <property type="project" value="InterPro"/>
</dbReference>